<dbReference type="PANTHER" id="PTHR43076:SF1">
    <property type="entry name" value="LIPOYL SYNTHASE 2"/>
    <property type="match status" value="1"/>
</dbReference>
<dbReference type="InterPro" id="IPR034405">
    <property type="entry name" value="F420"/>
</dbReference>
<evidence type="ECO:0000256" key="5">
    <source>
        <dbReference type="ARBA" id="ARBA00023014"/>
    </source>
</evidence>
<dbReference type="OrthoDB" id="8186at2157"/>
<dbReference type="PROSITE" id="PS51918">
    <property type="entry name" value="RADICAL_SAM"/>
    <property type="match status" value="1"/>
</dbReference>
<dbReference type="SFLD" id="SFLDS00029">
    <property type="entry name" value="Radical_SAM"/>
    <property type="match status" value="1"/>
</dbReference>
<dbReference type="NCBIfam" id="TIGR00423">
    <property type="entry name" value="CofH family radical SAM protein"/>
    <property type="match status" value="1"/>
</dbReference>
<dbReference type="GeneID" id="26100089"/>
<dbReference type="Pfam" id="PF04055">
    <property type="entry name" value="Radical_SAM"/>
    <property type="match status" value="1"/>
</dbReference>
<keyword evidence="5 6" id="KW-0411">Iron-sulfur</keyword>
<evidence type="ECO:0000259" key="8">
    <source>
        <dbReference type="PROSITE" id="PS51918"/>
    </source>
</evidence>
<dbReference type="GO" id="GO:0051539">
    <property type="term" value="F:4 iron, 4 sulfur cluster binding"/>
    <property type="evidence" value="ECO:0007669"/>
    <property type="project" value="UniProtKB-KW"/>
</dbReference>
<evidence type="ECO:0000313" key="9">
    <source>
        <dbReference type="EMBL" id="ALL01792.1"/>
    </source>
</evidence>
<feature type="binding site" evidence="6">
    <location>
        <position position="79"/>
    </location>
    <ligand>
        <name>[4Fe-4S] cluster</name>
        <dbReference type="ChEBI" id="CHEBI:49883"/>
        <note>4Fe-4S-S-AdoMet</note>
    </ligand>
</feature>
<dbReference type="KEGG" id="pdl:Pyrde_1749"/>
<dbReference type="SFLD" id="SFLDF00343">
    <property type="entry name" value="aminofutalosine_synthase_(mqnE"/>
    <property type="match status" value="1"/>
</dbReference>
<dbReference type="SMART" id="SM00729">
    <property type="entry name" value="Elp3"/>
    <property type="match status" value="1"/>
</dbReference>
<name>A0A0P0N676_9CREN</name>
<evidence type="ECO:0000256" key="1">
    <source>
        <dbReference type="ARBA" id="ARBA00022485"/>
    </source>
</evidence>
<sequence length="389" mass="43764">MKQQLEPPRWLERLAVEAGSPALEKAIHGDRLEPPAIEELLVKTPFHALAAAADYYARLAKQGRGSFIVNLYLTYTNVCETRCSFCAFYRVPSSPEAYTREPRELAEAARRAVEEYGVREIHLVGGNNPELPFSYYEELVSSIKQAAPNAVLKAFTAEEIWFIARATGQRVREVLERLHELGLDALSGGGTEVLDEELQRFIAPRKIPPEEYLRVHEEAHRLGIRSNVILMYGHVEEPISVARHLYRVKMLKERAPGFISFIPVRFNPGDTPLGRSRLYRERARLDGQYDLRIIATARLVLLGAIDNIVAYWVSMGDKLAQAALAHGANDLGGTFYREAVISAAGGGPGGKEPAELAYMLRQAGWTPWMRDTFYNYLEKVDVAELPWLQ</sequence>
<dbReference type="SFLD" id="SFLDG01064">
    <property type="entry name" value="F420__menaquinone_cofactor_bio"/>
    <property type="match status" value="1"/>
</dbReference>
<comment type="cofactor">
    <cofactor evidence="6">
        <name>[4Fe-4S] cluster</name>
        <dbReference type="ChEBI" id="CHEBI:49883"/>
    </cofactor>
    <text evidence="6">Binds 1 [4Fe-4S] cluster. The cluster is coordinated with 3 cysteines and an exchangeable S-adenosyl-L-methionine.</text>
</comment>
<dbReference type="InterPro" id="IPR006638">
    <property type="entry name" value="Elp3/MiaA/NifB-like_rSAM"/>
</dbReference>
<keyword evidence="2 6" id="KW-0949">S-adenosyl-L-methionine</keyword>
<proteinExistence type="predicted"/>
<feature type="domain" description="Radical SAM core" evidence="8">
    <location>
        <begin position="63"/>
        <end position="298"/>
    </location>
</feature>
<dbReference type="InterPro" id="IPR013785">
    <property type="entry name" value="Aldolase_TIM"/>
</dbReference>
<dbReference type="Proteomes" id="UP000058613">
    <property type="component" value="Chromosome"/>
</dbReference>
<keyword evidence="4 6" id="KW-0408">Iron</keyword>
<reference evidence="9 10" key="1">
    <citation type="submission" date="2015-10" db="EMBL/GenBank/DDBJ databases">
        <title>Complete genome sequence of hyperthermophilic archaeon Pyrodictium delaneyi Su06.</title>
        <authorList>
            <person name="Jung J.-H."/>
            <person name="Lin J."/>
            <person name="Holden J.F."/>
            <person name="Park C.-S."/>
        </authorList>
    </citation>
    <scope>NUCLEOTIDE SEQUENCE [LARGE SCALE GENOMIC DNA]</scope>
    <source>
        <strain evidence="9 10">Su06</strain>
    </source>
</reference>
<dbReference type="Gene3D" id="3.20.20.70">
    <property type="entry name" value="Aldolase class I"/>
    <property type="match status" value="1"/>
</dbReference>
<dbReference type="InterPro" id="IPR058240">
    <property type="entry name" value="rSAM_sf"/>
</dbReference>
<organism evidence="9 10">
    <name type="scientific">Pyrodictium delaneyi</name>
    <dbReference type="NCBI Taxonomy" id="1273541"/>
    <lineage>
        <taxon>Archaea</taxon>
        <taxon>Thermoproteota</taxon>
        <taxon>Thermoprotei</taxon>
        <taxon>Desulfurococcales</taxon>
        <taxon>Pyrodictiaceae</taxon>
        <taxon>Pyrodictium</taxon>
    </lineage>
</organism>
<dbReference type="PIRSF" id="PIRSF004762">
    <property type="entry name" value="CHP00423"/>
    <property type="match status" value="1"/>
</dbReference>
<keyword evidence="1 6" id="KW-0004">4Fe-4S</keyword>
<feature type="binding site" evidence="6">
    <location>
        <position position="83"/>
    </location>
    <ligand>
        <name>[4Fe-4S] cluster</name>
        <dbReference type="ChEBI" id="CHEBI:49883"/>
        <note>4Fe-4S-S-AdoMet</note>
    </ligand>
</feature>
<dbReference type="Pfam" id="PF19288">
    <property type="entry name" value="CofH_C"/>
    <property type="match status" value="1"/>
</dbReference>
<dbReference type="GO" id="GO:0046872">
    <property type="term" value="F:metal ion binding"/>
    <property type="evidence" value="ECO:0007669"/>
    <property type="project" value="UniProtKB-KW"/>
</dbReference>
<dbReference type="InterPro" id="IPR045567">
    <property type="entry name" value="CofH/MnqC-like_C"/>
</dbReference>
<dbReference type="SFLD" id="SFLDG01389">
    <property type="entry name" value="menaquinone_synthsis_involved"/>
    <property type="match status" value="1"/>
</dbReference>
<keyword evidence="3" id="KW-0479">Metal-binding</keyword>
<feature type="binding site" evidence="6">
    <location>
        <position position="86"/>
    </location>
    <ligand>
        <name>[4Fe-4S] cluster</name>
        <dbReference type="ChEBI" id="CHEBI:49883"/>
        <note>4Fe-4S-S-AdoMet</note>
    </ligand>
</feature>
<evidence type="ECO:0000256" key="2">
    <source>
        <dbReference type="ARBA" id="ARBA00022691"/>
    </source>
</evidence>
<evidence type="ECO:0000313" key="10">
    <source>
        <dbReference type="Proteomes" id="UP000058613"/>
    </source>
</evidence>
<protein>
    <recommendedName>
        <fullName evidence="8">Radical SAM core domain-containing protein</fullName>
    </recommendedName>
</protein>
<evidence type="ECO:0000256" key="4">
    <source>
        <dbReference type="ARBA" id="ARBA00023004"/>
    </source>
</evidence>
<feature type="binding site" evidence="7">
    <location>
        <position position="192"/>
    </location>
    <ligand>
        <name>S-adenosyl-L-methionine</name>
        <dbReference type="ChEBI" id="CHEBI:59789"/>
    </ligand>
</feature>
<dbReference type="InterPro" id="IPR020050">
    <property type="entry name" value="FO_synthase_su2"/>
</dbReference>
<dbReference type="CDD" id="cd01335">
    <property type="entry name" value="Radical_SAM"/>
    <property type="match status" value="1"/>
</dbReference>
<gene>
    <name evidence="9" type="ORF">Pyrde_1749</name>
</gene>
<dbReference type="PANTHER" id="PTHR43076">
    <property type="entry name" value="FO SYNTHASE (COFH)"/>
    <property type="match status" value="1"/>
</dbReference>
<evidence type="ECO:0000256" key="3">
    <source>
        <dbReference type="ARBA" id="ARBA00022723"/>
    </source>
</evidence>
<feature type="binding site" evidence="7">
    <location>
        <position position="85"/>
    </location>
    <ligand>
        <name>S-adenosyl-L-methionine</name>
        <dbReference type="ChEBI" id="CHEBI:59789"/>
    </ligand>
</feature>
<dbReference type="GO" id="GO:0044689">
    <property type="term" value="F:7,8-didemethyl-8-hydroxy-5-deazariboflavin synthase activity"/>
    <property type="evidence" value="ECO:0007669"/>
    <property type="project" value="TreeGrafter"/>
</dbReference>
<dbReference type="AlphaFoldDB" id="A0A0P0N676"/>
<evidence type="ECO:0000256" key="7">
    <source>
        <dbReference type="PIRSR" id="PIRSR004762-2"/>
    </source>
</evidence>
<evidence type="ECO:0000256" key="6">
    <source>
        <dbReference type="PIRSR" id="PIRSR004762-1"/>
    </source>
</evidence>
<dbReference type="SUPFAM" id="SSF102114">
    <property type="entry name" value="Radical SAM enzymes"/>
    <property type="match status" value="1"/>
</dbReference>
<dbReference type="STRING" id="1273541.Pyrde_1749"/>
<dbReference type="GO" id="GO:0016765">
    <property type="term" value="F:transferase activity, transferring alkyl or aryl (other than methyl) groups"/>
    <property type="evidence" value="ECO:0007669"/>
    <property type="project" value="InterPro"/>
</dbReference>
<dbReference type="RefSeq" id="WP_055410023.1">
    <property type="nucleotide sequence ID" value="NZ_CP013011.1"/>
</dbReference>
<accession>A0A0P0N676</accession>
<dbReference type="InterPro" id="IPR007197">
    <property type="entry name" value="rSAM"/>
</dbReference>
<dbReference type="EMBL" id="CP013011">
    <property type="protein sequence ID" value="ALL01792.1"/>
    <property type="molecule type" value="Genomic_DNA"/>
</dbReference>